<dbReference type="PRINTS" id="PR00081">
    <property type="entry name" value="GDHRDH"/>
</dbReference>
<organism evidence="3 4">
    <name type="scientific">Ignelater luminosus</name>
    <name type="common">Cucubano</name>
    <name type="synonym">Pyrophorus luminosus</name>
    <dbReference type="NCBI Taxonomy" id="2038154"/>
    <lineage>
        <taxon>Eukaryota</taxon>
        <taxon>Metazoa</taxon>
        <taxon>Ecdysozoa</taxon>
        <taxon>Arthropoda</taxon>
        <taxon>Hexapoda</taxon>
        <taxon>Insecta</taxon>
        <taxon>Pterygota</taxon>
        <taxon>Neoptera</taxon>
        <taxon>Endopterygota</taxon>
        <taxon>Coleoptera</taxon>
        <taxon>Polyphaga</taxon>
        <taxon>Elateriformia</taxon>
        <taxon>Elateroidea</taxon>
        <taxon>Elateridae</taxon>
        <taxon>Agrypninae</taxon>
        <taxon>Pyrophorini</taxon>
        <taxon>Ignelater</taxon>
    </lineage>
</organism>
<protein>
    <submittedName>
        <fullName evidence="3">Uncharacterized protein</fullName>
    </submittedName>
</protein>
<dbReference type="PANTHER" id="PTHR43115">
    <property type="entry name" value="DEHYDROGENASE/REDUCTASE SDR FAMILY MEMBER 11"/>
    <property type="match status" value="1"/>
</dbReference>
<dbReference type="Gene3D" id="3.40.50.720">
    <property type="entry name" value="NAD(P)-binding Rossmann-like Domain"/>
    <property type="match status" value="1"/>
</dbReference>
<sequence>MVSLERWNGKEAIVTGASAGIGAAITRRKERVEELAKKLEGKNGKLYAFEADMMKEEDIIKAFEWTKNNVGPVHILINNAGIGRGSSLHEGQTKLWNEVFDTNVLGLCIATKEAVKDM</sequence>
<evidence type="ECO:0000256" key="1">
    <source>
        <dbReference type="ARBA" id="ARBA00006484"/>
    </source>
</evidence>
<accession>A0A8K0CMK7</accession>
<keyword evidence="2" id="KW-0560">Oxidoreductase</keyword>
<dbReference type="PANTHER" id="PTHR43115:SF4">
    <property type="entry name" value="DEHYDROGENASE_REDUCTASE SDR FAMILY MEMBER 11"/>
    <property type="match status" value="1"/>
</dbReference>
<dbReference type="InterPro" id="IPR002347">
    <property type="entry name" value="SDR_fam"/>
</dbReference>
<comment type="caution">
    <text evidence="3">The sequence shown here is derived from an EMBL/GenBank/DDBJ whole genome shotgun (WGS) entry which is preliminary data.</text>
</comment>
<comment type="similarity">
    <text evidence="1">Belongs to the short-chain dehydrogenases/reductases (SDR) family.</text>
</comment>
<evidence type="ECO:0000313" key="4">
    <source>
        <dbReference type="Proteomes" id="UP000801492"/>
    </source>
</evidence>
<dbReference type="OrthoDB" id="1933717at2759"/>
<dbReference type="SUPFAM" id="SSF51735">
    <property type="entry name" value="NAD(P)-binding Rossmann-fold domains"/>
    <property type="match status" value="1"/>
</dbReference>
<dbReference type="GO" id="GO:0016491">
    <property type="term" value="F:oxidoreductase activity"/>
    <property type="evidence" value="ECO:0007669"/>
    <property type="project" value="UniProtKB-KW"/>
</dbReference>
<dbReference type="Proteomes" id="UP000801492">
    <property type="component" value="Unassembled WGS sequence"/>
</dbReference>
<dbReference type="EMBL" id="VTPC01078095">
    <property type="protein sequence ID" value="KAF2888351.1"/>
    <property type="molecule type" value="Genomic_DNA"/>
</dbReference>
<proteinExistence type="inferred from homology"/>
<gene>
    <name evidence="3" type="ORF">ILUMI_17822</name>
</gene>
<evidence type="ECO:0000256" key="2">
    <source>
        <dbReference type="ARBA" id="ARBA00023002"/>
    </source>
</evidence>
<dbReference type="Pfam" id="PF00106">
    <property type="entry name" value="adh_short"/>
    <property type="match status" value="1"/>
</dbReference>
<name>A0A8K0CMK7_IGNLU</name>
<dbReference type="AlphaFoldDB" id="A0A8K0CMK7"/>
<keyword evidence="4" id="KW-1185">Reference proteome</keyword>
<dbReference type="InterPro" id="IPR036291">
    <property type="entry name" value="NAD(P)-bd_dom_sf"/>
</dbReference>
<evidence type="ECO:0000313" key="3">
    <source>
        <dbReference type="EMBL" id="KAF2888351.1"/>
    </source>
</evidence>
<reference evidence="3" key="1">
    <citation type="submission" date="2019-08" db="EMBL/GenBank/DDBJ databases">
        <title>The genome of the North American firefly Photinus pyralis.</title>
        <authorList>
            <consortium name="Photinus pyralis genome working group"/>
            <person name="Fallon T.R."/>
            <person name="Sander Lower S.E."/>
            <person name="Weng J.-K."/>
        </authorList>
    </citation>
    <scope>NUCLEOTIDE SEQUENCE</scope>
    <source>
        <strain evidence="3">TRF0915ILg1</strain>
        <tissue evidence="3">Whole body</tissue>
    </source>
</reference>